<dbReference type="InterPro" id="IPR036505">
    <property type="entry name" value="Amidase/PGRP_sf"/>
</dbReference>
<dbReference type="InterPro" id="IPR002502">
    <property type="entry name" value="Amidase_domain"/>
</dbReference>
<evidence type="ECO:0000256" key="1">
    <source>
        <dbReference type="SAM" id="MobiDB-lite"/>
    </source>
</evidence>
<dbReference type="EMBL" id="CZKB01000006">
    <property type="protein sequence ID" value="CUR58442.1"/>
    <property type="molecule type" value="Genomic_DNA"/>
</dbReference>
<dbReference type="Pfam" id="PF01510">
    <property type="entry name" value="Amidase_2"/>
    <property type="match status" value="1"/>
</dbReference>
<evidence type="ECO:0000313" key="3">
    <source>
        <dbReference type="EMBL" id="CUR58442.1"/>
    </source>
</evidence>
<feature type="region of interest" description="Disordered" evidence="1">
    <location>
        <begin position="324"/>
        <end position="374"/>
    </location>
</feature>
<dbReference type="GO" id="GO:0009253">
    <property type="term" value="P:peptidoglycan catabolic process"/>
    <property type="evidence" value="ECO:0007669"/>
    <property type="project" value="InterPro"/>
</dbReference>
<evidence type="ECO:0000259" key="2">
    <source>
        <dbReference type="Pfam" id="PF01510"/>
    </source>
</evidence>
<sequence length="719" mass="79135">MTETFAIGRNGAPSPFREELVAEAEGFAGPEEPEYSPPGDDLAPQDEALLDEAYAAPVEEVEAEDEQPAKAAVQGQSAIALQAARQWDSVDRPAGWVGKVYGLVVHTTGGGLPSKAKSRGIYHTAFAVSYYSQSHGCHYVNGWRGVSGGDLLQVANEREQANGVGVGDQRRSIDQGRFEKDLPAAVVTQWRARWPGVEHPLKLLPGTRTANSCYIHVECVPCVFHHGNRLITDATPLRPGLRFTQAQHEAVALLACDIARRNGWPLQETWWRSPRLVGHEDLTPFNRHDKAGGWDPGGMRATPYFDWDFVHSMIERECRSRTAPAVPRPSWWPFSEGEDDELEQPGDVLEGDLEGEDEWEGEWGGEPEAELESDQEVEWPTEAEAEHDGADQLDEAYGHGLATELEDESSFLEPFRLAMAIARGQRDEKALTNGVFFARHPELGGRPIAAGERTLASEWITIRDTLVRPLLARASQPTVTGGGSGVALPAGPFGTLVLRAPGRTPFSYPFTAADAAWTAKLVILEAGGRPDADSAAVIWAMFNRYALVRHTLYPTFHSFIRAYSTTLQPVLLNWRAAQRHLDSPEFVPSGGTYTTKGAPPGIPRGQLRRHLAFQAQAWDQLPAGARTLTLQAVRGSLPNPGIGLASEFVSTRILWMQANATKREPTEQEWRTFTETFPARVRKPYAWIGDVPSINQRKNAFFRYLVDASLPPDAVTVTP</sequence>
<organism evidence="3">
    <name type="scientific">metagenome</name>
    <dbReference type="NCBI Taxonomy" id="256318"/>
    <lineage>
        <taxon>unclassified sequences</taxon>
        <taxon>metagenomes</taxon>
    </lineage>
</organism>
<dbReference type="SUPFAM" id="SSF55846">
    <property type="entry name" value="N-acetylmuramoyl-L-alanine amidase-like"/>
    <property type="match status" value="1"/>
</dbReference>
<reference evidence="3" key="1">
    <citation type="submission" date="2015-08" db="EMBL/GenBank/DDBJ databases">
        <authorList>
            <person name="Babu N.S."/>
            <person name="Beckwith C.J."/>
            <person name="Beseler K.G."/>
            <person name="Brison A."/>
            <person name="Carone J.V."/>
            <person name="Caskin T.P."/>
            <person name="Diamond M."/>
            <person name="Durham M.E."/>
            <person name="Foxe J.M."/>
            <person name="Go M."/>
            <person name="Henderson B.A."/>
            <person name="Jones I.B."/>
            <person name="McGettigan J.A."/>
            <person name="Micheletti S.J."/>
            <person name="Nasrallah M.E."/>
            <person name="Ortiz D."/>
            <person name="Piller C.R."/>
            <person name="Privatt S.R."/>
            <person name="Schneider S.L."/>
            <person name="Sharp S."/>
            <person name="Smith T.C."/>
            <person name="Stanton J.D."/>
            <person name="Ullery H.E."/>
            <person name="Wilson R.J."/>
            <person name="Serrano M.G."/>
            <person name="Buck G."/>
            <person name="Lee V."/>
            <person name="Wang Y."/>
            <person name="Carvalho R."/>
            <person name="Voegtly L."/>
            <person name="Shi R."/>
            <person name="Duckworth R."/>
            <person name="Johnson A."/>
            <person name="Loviza R."/>
            <person name="Walstead R."/>
            <person name="Shah Z."/>
            <person name="Kiflezghi M."/>
            <person name="Wade K."/>
            <person name="Ball S.L."/>
            <person name="Bradley K.W."/>
            <person name="Asai D.J."/>
            <person name="Bowman C.A."/>
            <person name="Russell D.A."/>
            <person name="Pope W.H."/>
            <person name="Jacobs-Sera D."/>
            <person name="Hendrix R.W."/>
            <person name="Hatfull G.F."/>
        </authorList>
    </citation>
    <scope>NUCLEOTIDE SEQUENCE</scope>
</reference>
<protein>
    <recommendedName>
        <fullName evidence="2">N-acetylmuramoyl-L-alanine amidase domain-containing protein</fullName>
    </recommendedName>
</protein>
<feature type="compositionally biased region" description="Acidic residues" evidence="1">
    <location>
        <begin position="336"/>
        <end position="374"/>
    </location>
</feature>
<dbReference type="Gene3D" id="3.40.80.10">
    <property type="entry name" value="Peptidoglycan recognition protein-like"/>
    <property type="match status" value="1"/>
</dbReference>
<feature type="region of interest" description="Disordered" evidence="1">
    <location>
        <begin position="22"/>
        <end position="44"/>
    </location>
</feature>
<feature type="domain" description="N-acetylmuramoyl-L-alanine amidase" evidence="2">
    <location>
        <begin position="99"/>
        <end position="288"/>
    </location>
</feature>
<proteinExistence type="predicted"/>
<dbReference type="GO" id="GO:0008745">
    <property type="term" value="F:N-acetylmuramoyl-L-alanine amidase activity"/>
    <property type="evidence" value="ECO:0007669"/>
    <property type="project" value="InterPro"/>
</dbReference>
<accession>A0A2P2CC02</accession>
<dbReference type="AlphaFoldDB" id="A0A2P2CC02"/>
<name>A0A2P2CC02_9ZZZZ</name>
<gene>
    <name evidence="3" type="ORF">NOCA1140104</name>
</gene>